<evidence type="ECO:0000256" key="1">
    <source>
        <dbReference type="SAM" id="MobiDB-lite"/>
    </source>
</evidence>
<organism evidence="2 3">
    <name type="scientific">Ampelomyces quisqualis</name>
    <name type="common">Powdery mildew agent</name>
    <dbReference type="NCBI Taxonomy" id="50730"/>
    <lineage>
        <taxon>Eukaryota</taxon>
        <taxon>Fungi</taxon>
        <taxon>Dikarya</taxon>
        <taxon>Ascomycota</taxon>
        <taxon>Pezizomycotina</taxon>
        <taxon>Dothideomycetes</taxon>
        <taxon>Pleosporomycetidae</taxon>
        <taxon>Pleosporales</taxon>
        <taxon>Pleosporineae</taxon>
        <taxon>Phaeosphaeriaceae</taxon>
        <taxon>Ampelomyces</taxon>
    </lineage>
</organism>
<dbReference type="EMBL" id="ML979134">
    <property type="protein sequence ID" value="KAF1918096.1"/>
    <property type="molecule type" value="Genomic_DNA"/>
</dbReference>
<evidence type="ECO:0000313" key="3">
    <source>
        <dbReference type="Proteomes" id="UP000800096"/>
    </source>
</evidence>
<gene>
    <name evidence="2" type="ORF">BDU57DRAFT_187040</name>
</gene>
<evidence type="ECO:0000313" key="2">
    <source>
        <dbReference type="EMBL" id="KAF1918096.1"/>
    </source>
</evidence>
<reference evidence="2" key="1">
    <citation type="journal article" date="2020" name="Stud. Mycol.">
        <title>101 Dothideomycetes genomes: a test case for predicting lifestyles and emergence of pathogens.</title>
        <authorList>
            <person name="Haridas S."/>
            <person name="Albert R."/>
            <person name="Binder M."/>
            <person name="Bloem J."/>
            <person name="Labutti K."/>
            <person name="Salamov A."/>
            <person name="Andreopoulos B."/>
            <person name="Baker S."/>
            <person name="Barry K."/>
            <person name="Bills G."/>
            <person name="Bluhm B."/>
            <person name="Cannon C."/>
            <person name="Castanera R."/>
            <person name="Culley D."/>
            <person name="Daum C."/>
            <person name="Ezra D."/>
            <person name="Gonzalez J."/>
            <person name="Henrissat B."/>
            <person name="Kuo A."/>
            <person name="Liang C."/>
            <person name="Lipzen A."/>
            <person name="Lutzoni F."/>
            <person name="Magnuson J."/>
            <person name="Mondo S."/>
            <person name="Nolan M."/>
            <person name="Ohm R."/>
            <person name="Pangilinan J."/>
            <person name="Park H.-J."/>
            <person name="Ramirez L."/>
            <person name="Alfaro M."/>
            <person name="Sun H."/>
            <person name="Tritt A."/>
            <person name="Yoshinaga Y."/>
            <person name="Zwiers L.-H."/>
            <person name="Turgeon B."/>
            <person name="Goodwin S."/>
            <person name="Spatafora J."/>
            <person name="Crous P."/>
            <person name="Grigoriev I."/>
        </authorList>
    </citation>
    <scope>NUCLEOTIDE SEQUENCE</scope>
    <source>
        <strain evidence="2">HMLAC05119</strain>
    </source>
</reference>
<protein>
    <submittedName>
        <fullName evidence="2">Uncharacterized protein</fullName>
    </submittedName>
</protein>
<dbReference type="AlphaFoldDB" id="A0A6A5QU32"/>
<feature type="region of interest" description="Disordered" evidence="1">
    <location>
        <begin position="216"/>
        <end position="240"/>
    </location>
</feature>
<dbReference type="Proteomes" id="UP000800096">
    <property type="component" value="Unassembled WGS sequence"/>
</dbReference>
<name>A0A6A5QU32_AMPQU</name>
<accession>A0A6A5QU32</accession>
<proteinExistence type="predicted"/>
<sequence length="240" mass="26054">MGSAGPPDAHLPLPVGSCVVRAACVLALHTARGMQEQVGTQCRRRGLRTCPRPGTLPHWTLDSRSGPQIPVVWSERLPARRRLLRGRGATGRWYVGQGRVGYGLQAGGRWQATGGRPREAWRTTPVVHTYTVLCLPAMHTRVHTQCTVDRRRTKVSSEPGEGRLAQKLLEKWAGPWRGRIMWAAQCGLAPSHRSPLAGRQGLAALSVPVPVPAAQLGPHIPQLPPSSRRPTTAPAVQMPP</sequence>
<keyword evidence="3" id="KW-1185">Reference proteome</keyword>